<accession>A0A8J2YED0</accession>
<proteinExistence type="predicted"/>
<comment type="caution">
    <text evidence="1">The sequence shown here is derived from an EMBL/GenBank/DDBJ whole genome shotgun (WGS) entry which is preliminary data.</text>
</comment>
<evidence type="ECO:0000313" key="2">
    <source>
        <dbReference type="Proteomes" id="UP000625210"/>
    </source>
</evidence>
<sequence>MGACNETDPEYSRVGLGRGFAVGATVGFTRLSPSLWMAVGKVRGLEEEGLLPAGRITFTNDTEARFEVARYCMSIELI</sequence>
<name>A0A8J2YED0_9BACL</name>
<dbReference type="EMBL" id="BMHQ01000008">
    <property type="protein sequence ID" value="GGE21722.1"/>
    <property type="molecule type" value="Genomic_DNA"/>
</dbReference>
<protein>
    <submittedName>
        <fullName evidence="1">Uncharacterized protein</fullName>
    </submittedName>
</protein>
<reference evidence="1" key="2">
    <citation type="submission" date="2020-09" db="EMBL/GenBank/DDBJ databases">
        <authorList>
            <person name="Sun Q."/>
            <person name="Zhou Y."/>
        </authorList>
    </citation>
    <scope>NUCLEOTIDE SEQUENCE</scope>
    <source>
        <strain evidence="1">CGMCC 1.15179</strain>
    </source>
</reference>
<organism evidence="1 2">
    <name type="scientific">Marinithermofilum abyssi</name>
    <dbReference type="NCBI Taxonomy" id="1571185"/>
    <lineage>
        <taxon>Bacteria</taxon>
        <taxon>Bacillati</taxon>
        <taxon>Bacillota</taxon>
        <taxon>Bacilli</taxon>
        <taxon>Bacillales</taxon>
        <taxon>Thermoactinomycetaceae</taxon>
        <taxon>Marinithermofilum</taxon>
    </lineage>
</organism>
<dbReference type="AlphaFoldDB" id="A0A8J2YED0"/>
<gene>
    <name evidence="1" type="ORF">GCM10011571_24770</name>
</gene>
<keyword evidence="2" id="KW-1185">Reference proteome</keyword>
<reference evidence="1" key="1">
    <citation type="journal article" date="2014" name="Int. J. Syst. Evol. Microbiol.">
        <title>Complete genome sequence of Corynebacterium casei LMG S-19264T (=DSM 44701T), isolated from a smear-ripened cheese.</title>
        <authorList>
            <consortium name="US DOE Joint Genome Institute (JGI-PGF)"/>
            <person name="Walter F."/>
            <person name="Albersmeier A."/>
            <person name="Kalinowski J."/>
            <person name="Ruckert C."/>
        </authorList>
    </citation>
    <scope>NUCLEOTIDE SEQUENCE</scope>
    <source>
        <strain evidence="1">CGMCC 1.15179</strain>
    </source>
</reference>
<evidence type="ECO:0000313" key="1">
    <source>
        <dbReference type="EMBL" id="GGE21722.1"/>
    </source>
</evidence>
<dbReference type="Proteomes" id="UP000625210">
    <property type="component" value="Unassembled WGS sequence"/>
</dbReference>